<dbReference type="SUPFAM" id="SSF51735">
    <property type="entry name" value="NAD(P)-binding Rossmann-fold domains"/>
    <property type="match status" value="1"/>
</dbReference>
<dbReference type="CDD" id="cd05233">
    <property type="entry name" value="SDR_c"/>
    <property type="match status" value="1"/>
</dbReference>
<protein>
    <submittedName>
        <fullName evidence="3">3-oxoacyl-[acyl-carrier protein] reductase</fullName>
        <ecNumber evidence="3">1.1.1.100</ecNumber>
    </submittedName>
</protein>
<accession>A0ABS4GTF9</accession>
<dbReference type="PANTHER" id="PTHR43639:SF1">
    <property type="entry name" value="SHORT-CHAIN DEHYDROGENASE_REDUCTASE FAMILY PROTEIN"/>
    <property type="match status" value="1"/>
</dbReference>
<comment type="caution">
    <text evidence="3">The sequence shown here is derived from an EMBL/GenBank/DDBJ whole genome shotgun (WGS) entry which is preliminary data.</text>
</comment>
<dbReference type="PROSITE" id="PS00061">
    <property type="entry name" value="ADH_SHORT"/>
    <property type="match status" value="1"/>
</dbReference>
<dbReference type="EMBL" id="JAGGKT010000012">
    <property type="protein sequence ID" value="MBP1933559.1"/>
    <property type="molecule type" value="Genomic_DNA"/>
</dbReference>
<dbReference type="RefSeq" id="WP_209811577.1">
    <property type="nucleotide sequence ID" value="NZ_JAGGKT010000012.1"/>
</dbReference>
<organism evidence="3 4">
    <name type="scientific">Ammoniphilus resinae</name>
    <dbReference type="NCBI Taxonomy" id="861532"/>
    <lineage>
        <taxon>Bacteria</taxon>
        <taxon>Bacillati</taxon>
        <taxon>Bacillota</taxon>
        <taxon>Bacilli</taxon>
        <taxon>Bacillales</taxon>
        <taxon>Paenibacillaceae</taxon>
        <taxon>Aneurinibacillus group</taxon>
        <taxon>Ammoniphilus</taxon>
    </lineage>
</organism>
<dbReference type="Gene3D" id="3.40.50.720">
    <property type="entry name" value="NAD(P)-binding Rossmann-like Domain"/>
    <property type="match status" value="1"/>
</dbReference>
<dbReference type="EC" id="1.1.1.100" evidence="3"/>
<evidence type="ECO:0000313" key="4">
    <source>
        <dbReference type="Proteomes" id="UP001519343"/>
    </source>
</evidence>
<dbReference type="Proteomes" id="UP001519343">
    <property type="component" value="Unassembled WGS sequence"/>
</dbReference>
<dbReference type="GO" id="GO:0004316">
    <property type="term" value="F:3-oxoacyl-[acyl-carrier-protein] reductase (NADPH) activity"/>
    <property type="evidence" value="ECO:0007669"/>
    <property type="project" value="UniProtKB-EC"/>
</dbReference>
<reference evidence="3 4" key="1">
    <citation type="submission" date="2021-03" db="EMBL/GenBank/DDBJ databases">
        <title>Genomic Encyclopedia of Type Strains, Phase IV (KMG-IV): sequencing the most valuable type-strain genomes for metagenomic binning, comparative biology and taxonomic classification.</title>
        <authorList>
            <person name="Goeker M."/>
        </authorList>
    </citation>
    <scope>NUCLEOTIDE SEQUENCE [LARGE SCALE GENOMIC DNA]</scope>
    <source>
        <strain evidence="3 4">DSM 24738</strain>
    </source>
</reference>
<evidence type="ECO:0000256" key="2">
    <source>
        <dbReference type="ARBA" id="ARBA00023002"/>
    </source>
</evidence>
<dbReference type="PANTHER" id="PTHR43639">
    <property type="entry name" value="OXIDOREDUCTASE, SHORT-CHAIN DEHYDROGENASE/REDUCTASE FAMILY (AFU_ORTHOLOGUE AFUA_5G02870)"/>
    <property type="match status" value="1"/>
</dbReference>
<sequence>MGKLTNQVALVTGSGSGLGRGIAMKLASEGATVVIADLREGPAQETLHLIEQAGGKGIAVQVDVSNPEAVKNAIETVVSQLGQLDILVNNAGAPMSFTPVEEVSEELWDLMMDVNAKGPFLTSKYAVPYMKKNGKGSIINISSIASRRVRPGLSAYCASKGAVILLTEALAIELANSKVRVNAINPGPAETPMLPKFFASMDPVEGRKLYEESVPLGRLCQPEDIANMVAYLASEEASFITGATFNVDGGRGL</sequence>
<evidence type="ECO:0000256" key="1">
    <source>
        <dbReference type="ARBA" id="ARBA00006484"/>
    </source>
</evidence>
<comment type="similarity">
    <text evidence="1">Belongs to the short-chain dehydrogenases/reductases (SDR) family.</text>
</comment>
<dbReference type="NCBIfam" id="NF005559">
    <property type="entry name" value="PRK07231.1"/>
    <property type="match status" value="1"/>
</dbReference>
<dbReference type="Pfam" id="PF13561">
    <property type="entry name" value="adh_short_C2"/>
    <property type="match status" value="1"/>
</dbReference>
<evidence type="ECO:0000313" key="3">
    <source>
        <dbReference type="EMBL" id="MBP1933559.1"/>
    </source>
</evidence>
<gene>
    <name evidence="3" type="ORF">J2Z37_003572</name>
</gene>
<dbReference type="PRINTS" id="PR00080">
    <property type="entry name" value="SDRFAMILY"/>
</dbReference>
<proteinExistence type="inferred from homology"/>
<dbReference type="InterPro" id="IPR020904">
    <property type="entry name" value="Sc_DH/Rdtase_CS"/>
</dbReference>
<keyword evidence="2 3" id="KW-0560">Oxidoreductase</keyword>
<dbReference type="PRINTS" id="PR00081">
    <property type="entry name" value="GDHRDH"/>
</dbReference>
<name>A0ABS4GTF9_9BACL</name>
<keyword evidence="4" id="KW-1185">Reference proteome</keyword>
<dbReference type="InterPro" id="IPR002347">
    <property type="entry name" value="SDR_fam"/>
</dbReference>
<dbReference type="InterPro" id="IPR036291">
    <property type="entry name" value="NAD(P)-bd_dom_sf"/>
</dbReference>